<evidence type="ECO:0000313" key="1">
    <source>
        <dbReference type="EMBL" id="KAI0046406.1"/>
    </source>
</evidence>
<reference evidence="1" key="2">
    <citation type="journal article" date="2022" name="New Phytol.">
        <title>Evolutionary transition to the ectomycorrhizal habit in the genomes of a hyperdiverse lineage of mushroom-forming fungi.</title>
        <authorList>
            <person name="Looney B."/>
            <person name="Miyauchi S."/>
            <person name="Morin E."/>
            <person name="Drula E."/>
            <person name="Courty P.E."/>
            <person name="Kohler A."/>
            <person name="Kuo A."/>
            <person name="LaButti K."/>
            <person name="Pangilinan J."/>
            <person name="Lipzen A."/>
            <person name="Riley R."/>
            <person name="Andreopoulos W."/>
            <person name="He G."/>
            <person name="Johnson J."/>
            <person name="Nolan M."/>
            <person name="Tritt A."/>
            <person name="Barry K.W."/>
            <person name="Grigoriev I.V."/>
            <person name="Nagy L.G."/>
            <person name="Hibbett D."/>
            <person name="Henrissat B."/>
            <person name="Matheny P.B."/>
            <person name="Labbe J."/>
            <person name="Martin F.M."/>
        </authorList>
    </citation>
    <scope>NUCLEOTIDE SEQUENCE</scope>
    <source>
        <strain evidence="1">FP105234-sp</strain>
    </source>
</reference>
<evidence type="ECO:0000313" key="2">
    <source>
        <dbReference type="Proteomes" id="UP000814033"/>
    </source>
</evidence>
<sequence>MDKPLREDGVAWPEGQDQERFVLYQALSLARGEVIRGRATRVWRAWRWDEMKLPEKDRSVFVIKDTWRDERRGVEGELYRKAELGVASYYSHGTVRINTHEDNTLFLIRKGVKPQGNPVLLELNQPKRAQTIAASSNVSEVDSAVFPVSGTSSVAFPWEQDHFEFEEGTFPPRNLVHSRLVVKSTGWPLLRFKSIAELLIGISDAIGGHQWLYNQGILHRDISHGNILLTDRPSPHSGILIDLDHAIAWKDYVHLTDDVRSGTLAFMSYEVITSNPYHISGDSTDLPLPISLDEGADPSSKPKPILHTSIHDLESFFWVLCFI</sequence>
<dbReference type="Proteomes" id="UP000814033">
    <property type="component" value="Unassembled WGS sequence"/>
</dbReference>
<accession>A0ACB8RQH1</accession>
<dbReference type="EMBL" id="MU275926">
    <property type="protein sequence ID" value="KAI0046406.1"/>
    <property type="molecule type" value="Genomic_DNA"/>
</dbReference>
<reference evidence="1" key="1">
    <citation type="submission" date="2021-02" db="EMBL/GenBank/DDBJ databases">
        <authorList>
            <consortium name="DOE Joint Genome Institute"/>
            <person name="Ahrendt S."/>
            <person name="Looney B.P."/>
            <person name="Miyauchi S."/>
            <person name="Morin E."/>
            <person name="Drula E."/>
            <person name="Courty P.E."/>
            <person name="Chicoki N."/>
            <person name="Fauchery L."/>
            <person name="Kohler A."/>
            <person name="Kuo A."/>
            <person name="Labutti K."/>
            <person name="Pangilinan J."/>
            <person name="Lipzen A."/>
            <person name="Riley R."/>
            <person name="Andreopoulos W."/>
            <person name="He G."/>
            <person name="Johnson J."/>
            <person name="Barry K.W."/>
            <person name="Grigoriev I.V."/>
            <person name="Nagy L."/>
            <person name="Hibbett D."/>
            <person name="Henrissat B."/>
            <person name="Matheny P.B."/>
            <person name="Labbe J."/>
            <person name="Martin F."/>
        </authorList>
    </citation>
    <scope>NUCLEOTIDE SEQUENCE</scope>
    <source>
        <strain evidence="1">FP105234-sp</strain>
    </source>
</reference>
<proteinExistence type="predicted"/>
<feature type="non-terminal residue" evidence="1">
    <location>
        <position position="323"/>
    </location>
</feature>
<protein>
    <submittedName>
        <fullName evidence="1">Uncharacterized protein</fullName>
    </submittedName>
</protein>
<keyword evidence="2" id="KW-1185">Reference proteome</keyword>
<gene>
    <name evidence="1" type="ORF">FA95DRAFT_1494059</name>
</gene>
<comment type="caution">
    <text evidence="1">The sequence shown here is derived from an EMBL/GenBank/DDBJ whole genome shotgun (WGS) entry which is preliminary data.</text>
</comment>
<name>A0ACB8RQH1_9AGAM</name>
<organism evidence="1 2">
    <name type="scientific">Auriscalpium vulgare</name>
    <dbReference type="NCBI Taxonomy" id="40419"/>
    <lineage>
        <taxon>Eukaryota</taxon>
        <taxon>Fungi</taxon>
        <taxon>Dikarya</taxon>
        <taxon>Basidiomycota</taxon>
        <taxon>Agaricomycotina</taxon>
        <taxon>Agaricomycetes</taxon>
        <taxon>Russulales</taxon>
        <taxon>Auriscalpiaceae</taxon>
        <taxon>Auriscalpium</taxon>
    </lineage>
</organism>